<organism evidence="2 3">
    <name type="scientific">Dorcoceras hygrometricum</name>
    <dbReference type="NCBI Taxonomy" id="472368"/>
    <lineage>
        <taxon>Eukaryota</taxon>
        <taxon>Viridiplantae</taxon>
        <taxon>Streptophyta</taxon>
        <taxon>Embryophyta</taxon>
        <taxon>Tracheophyta</taxon>
        <taxon>Spermatophyta</taxon>
        <taxon>Magnoliopsida</taxon>
        <taxon>eudicotyledons</taxon>
        <taxon>Gunneridae</taxon>
        <taxon>Pentapetalae</taxon>
        <taxon>asterids</taxon>
        <taxon>lamiids</taxon>
        <taxon>Lamiales</taxon>
        <taxon>Gesneriaceae</taxon>
        <taxon>Didymocarpoideae</taxon>
        <taxon>Trichosporeae</taxon>
        <taxon>Loxocarpinae</taxon>
        <taxon>Dorcoceras</taxon>
    </lineage>
</organism>
<name>A0A2Z7AYN5_9LAMI</name>
<dbReference type="AlphaFoldDB" id="A0A2Z7AYN5"/>
<feature type="region of interest" description="Disordered" evidence="1">
    <location>
        <begin position="231"/>
        <end position="257"/>
    </location>
</feature>
<evidence type="ECO:0000313" key="3">
    <source>
        <dbReference type="Proteomes" id="UP000250235"/>
    </source>
</evidence>
<feature type="compositionally biased region" description="Basic and acidic residues" evidence="1">
    <location>
        <begin position="1"/>
        <end position="12"/>
    </location>
</feature>
<proteinExistence type="predicted"/>
<evidence type="ECO:0000256" key="1">
    <source>
        <dbReference type="SAM" id="MobiDB-lite"/>
    </source>
</evidence>
<feature type="compositionally biased region" description="Low complexity" evidence="1">
    <location>
        <begin position="33"/>
        <end position="52"/>
    </location>
</feature>
<keyword evidence="3" id="KW-1185">Reference proteome</keyword>
<evidence type="ECO:0000313" key="2">
    <source>
        <dbReference type="EMBL" id="KZV27001.1"/>
    </source>
</evidence>
<gene>
    <name evidence="2" type="ORF">F511_21866</name>
</gene>
<feature type="region of interest" description="Disordered" evidence="1">
    <location>
        <begin position="1"/>
        <end position="56"/>
    </location>
</feature>
<feature type="region of interest" description="Disordered" evidence="1">
    <location>
        <begin position="148"/>
        <end position="197"/>
    </location>
</feature>
<accession>A0A2Z7AYN5</accession>
<dbReference type="Proteomes" id="UP000250235">
    <property type="component" value="Unassembled WGS sequence"/>
</dbReference>
<reference evidence="2 3" key="1">
    <citation type="journal article" date="2015" name="Proc. Natl. Acad. Sci. U.S.A.">
        <title>The resurrection genome of Boea hygrometrica: A blueprint for survival of dehydration.</title>
        <authorList>
            <person name="Xiao L."/>
            <person name="Yang G."/>
            <person name="Zhang L."/>
            <person name="Yang X."/>
            <person name="Zhao S."/>
            <person name="Ji Z."/>
            <person name="Zhou Q."/>
            <person name="Hu M."/>
            <person name="Wang Y."/>
            <person name="Chen M."/>
            <person name="Xu Y."/>
            <person name="Jin H."/>
            <person name="Xiao X."/>
            <person name="Hu G."/>
            <person name="Bao F."/>
            <person name="Hu Y."/>
            <person name="Wan P."/>
            <person name="Li L."/>
            <person name="Deng X."/>
            <person name="Kuang T."/>
            <person name="Xiang C."/>
            <person name="Zhu J.K."/>
            <person name="Oliver M.J."/>
            <person name="He Y."/>
        </authorList>
    </citation>
    <scope>NUCLEOTIDE SEQUENCE [LARGE SCALE GENOMIC DNA]</scope>
    <source>
        <strain evidence="3">cv. XS01</strain>
    </source>
</reference>
<protein>
    <submittedName>
        <fullName evidence="2">Uncharacterized protein</fullName>
    </submittedName>
</protein>
<feature type="compositionally biased region" description="Polar residues" evidence="1">
    <location>
        <begin position="16"/>
        <end position="27"/>
    </location>
</feature>
<dbReference type="EMBL" id="KV010713">
    <property type="protein sequence ID" value="KZV27001.1"/>
    <property type="molecule type" value="Genomic_DNA"/>
</dbReference>
<sequence length="325" mass="36392">MDKAMDIEEGLRNRMSRVQPQAVQGTRPNVPGAQPSQPSQPIQQPQQSAQQSGCHRFRPHDHEFKKKQGSISSDSGSSSSSSCIVWGFKVLATFVGNMDIFREYVHWLDLSTPQPHVRAILVGHLEYFQPQFTVPQHEVNAMTREQAEGTPRGVISAGSTPRPAVKPWYPENTHRKTRQPAPEGHRDIIKTSPHRNPDLIYTSVDQSKLKSLDRSGLLQTTNRTCPRITNHARNSDLASPKTMSHHPRELPSRVSGRPQDFATKSVYNQPEPPSTQILSFPVETLQQIQSCSKTYTDPITTPGIPAQSWSIPDLFTPNQVYAKPD</sequence>